<evidence type="ECO:0000313" key="4">
    <source>
        <dbReference type="Proteomes" id="UP000295674"/>
    </source>
</evidence>
<dbReference type="SUPFAM" id="SSF46689">
    <property type="entry name" value="Homeodomain-like"/>
    <property type="match status" value="1"/>
</dbReference>
<dbReference type="Pfam" id="PF13333">
    <property type="entry name" value="rve_2"/>
    <property type="match status" value="1"/>
</dbReference>
<dbReference type="GO" id="GO:0004803">
    <property type="term" value="F:transposase activity"/>
    <property type="evidence" value="ECO:0007669"/>
    <property type="project" value="InterPro"/>
</dbReference>
<dbReference type="AlphaFoldDB" id="A0A4R4UYX0"/>
<dbReference type="InterPro" id="IPR048020">
    <property type="entry name" value="Transpos_IS3"/>
</dbReference>
<evidence type="ECO:0000313" key="3">
    <source>
        <dbReference type="EMBL" id="TDC97867.1"/>
    </source>
</evidence>
<protein>
    <submittedName>
        <fullName evidence="3">IS3 family transposase</fullName>
    </submittedName>
</protein>
<dbReference type="Pfam" id="PF13276">
    <property type="entry name" value="HTH_21"/>
    <property type="match status" value="1"/>
</dbReference>
<dbReference type="EMBL" id="SMKS01000147">
    <property type="protein sequence ID" value="TDC97867.1"/>
    <property type="molecule type" value="Genomic_DNA"/>
</dbReference>
<feature type="domain" description="Integrase catalytic" evidence="2">
    <location>
        <begin position="218"/>
        <end position="380"/>
    </location>
</feature>
<dbReference type="SUPFAM" id="SSF53098">
    <property type="entry name" value="Ribonuclease H-like"/>
    <property type="match status" value="1"/>
</dbReference>
<evidence type="ECO:0000259" key="2">
    <source>
        <dbReference type="PROSITE" id="PS50994"/>
    </source>
</evidence>
<dbReference type="GO" id="GO:0006313">
    <property type="term" value="P:DNA transposition"/>
    <property type="evidence" value="ECO:0007669"/>
    <property type="project" value="InterPro"/>
</dbReference>
<dbReference type="PROSITE" id="PS50994">
    <property type="entry name" value="INTEGRASE"/>
    <property type="match status" value="1"/>
</dbReference>
<organism evidence="3 4">
    <name type="scientific">Saccharopolyspora terrae</name>
    <dbReference type="NCBI Taxonomy" id="2530384"/>
    <lineage>
        <taxon>Bacteria</taxon>
        <taxon>Bacillati</taxon>
        <taxon>Actinomycetota</taxon>
        <taxon>Actinomycetes</taxon>
        <taxon>Pseudonocardiales</taxon>
        <taxon>Pseudonocardiaceae</taxon>
        <taxon>Saccharopolyspora</taxon>
    </lineage>
</organism>
<dbReference type="InterPro" id="IPR002514">
    <property type="entry name" value="Transposase_8"/>
</dbReference>
<dbReference type="InterPro" id="IPR012337">
    <property type="entry name" value="RNaseH-like_sf"/>
</dbReference>
<proteinExistence type="predicted"/>
<dbReference type="GO" id="GO:0003677">
    <property type="term" value="F:DNA binding"/>
    <property type="evidence" value="ECO:0007669"/>
    <property type="project" value="InterPro"/>
</dbReference>
<dbReference type="NCBIfam" id="NF033516">
    <property type="entry name" value="transpos_IS3"/>
    <property type="match status" value="1"/>
</dbReference>
<dbReference type="InterPro" id="IPR009057">
    <property type="entry name" value="Homeodomain-like_sf"/>
</dbReference>
<dbReference type="OrthoDB" id="3254719at2"/>
<dbReference type="Proteomes" id="UP000295674">
    <property type="component" value="Unassembled WGS sequence"/>
</dbReference>
<dbReference type="PANTHER" id="PTHR46889:SF4">
    <property type="entry name" value="TRANSPOSASE INSO FOR INSERTION SEQUENCE ELEMENT IS911B-RELATED"/>
    <property type="match status" value="1"/>
</dbReference>
<dbReference type="PANTHER" id="PTHR46889">
    <property type="entry name" value="TRANSPOSASE INSF FOR INSERTION SEQUENCE IS3B-RELATED"/>
    <property type="match status" value="1"/>
</dbReference>
<comment type="function">
    <text evidence="1">Involved in the transposition of the insertion sequence.</text>
</comment>
<name>A0A4R4UYX0_9PSEU</name>
<dbReference type="GO" id="GO:0015074">
    <property type="term" value="P:DNA integration"/>
    <property type="evidence" value="ECO:0007669"/>
    <property type="project" value="InterPro"/>
</dbReference>
<evidence type="ECO:0000256" key="1">
    <source>
        <dbReference type="ARBA" id="ARBA00002286"/>
    </source>
</evidence>
<dbReference type="InterPro" id="IPR036397">
    <property type="entry name" value="RNaseH_sf"/>
</dbReference>
<dbReference type="RefSeq" id="WP_132679972.1">
    <property type="nucleotide sequence ID" value="NZ_SMKS01000147.1"/>
</dbReference>
<dbReference type="Gene3D" id="3.30.420.10">
    <property type="entry name" value="Ribonuclease H-like superfamily/Ribonuclease H"/>
    <property type="match status" value="1"/>
</dbReference>
<comment type="caution">
    <text evidence="3">The sequence shown here is derived from an EMBL/GenBank/DDBJ whole genome shotgun (WGS) entry which is preliminary data.</text>
</comment>
<dbReference type="InterPro" id="IPR001584">
    <property type="entry name" value="Integrase_cat-core"/>
</dbReference>
<keyword evidence="4" id="KW-1185">Reference proteome</keyword>
<dbReference type="InterPro" id="IPR025948">
    <property type="entry name" value="HTH-like_dom"/>
</dbReference>
<sequence>MPKPYPQEFRDDVVAVARRGETSLKQVAADFGISIGCLKNWMRAAEVAEGNREGVPREESAELRELRKRNRLLEQENEVLRKAAAYLSQGAAGKIVFPLVRDLAATDARIRVPVAVTCRVLGISRQAYYQWLSDPVSQRDWDDAHLINAALEIHADDPTEGYRFIADELAQRGFVASENRVWRICSLQKIFSLHAKKKGRNPKAGPPVHDDLVDRDFTATAPNTKWLTDITEHATSEGKLYLCAVKDCYSNRIVGYSISPRMRSSLAVAALRNAIALRNPQSVIVHSDRGSQFRSKSYRRLLRRHGLTGSMGRVGACGDNAAMESFFSLLQKNILDTRRWQSREELRLAIVSWIETKYHRRRRQRRLGKLTPVEFETIYTAATAA</sequence>
<dbReference type="Gene3D" id="1.10.10.60">
    <property type="entry name" value="Homeodomain-like"/>
    <property type="match status" value="1"/>
</dbReference>
<dbReference type="Pfam" id="PF01527">
    <property type="entry name" value="HTH_Tnp_1"/>
    <property type="match status" value="1"/>
</dbReference>
<dbReference type="Pfam" id="PF00665">
    <property type="entry name" value="rve"/>
    <property type="match status" value="1"/>
</dbReference>
<reference evidence="3 4" key="1">
    <citation type="submission" date="2019-03" db="EMBL/GenBank/DDBJ databases">
        <title>Draft genome sequences of novel Actinobacteria.</title>
        <authorList>
            <person name="Sahin N."/>
            <person name="Ay H."/>
            <person name="Saygin H."/>
        </authorList>
    </citation>
    <scope>NUCLEOTIDE SEQUENCE [LARGE SCALE GENOMIC DNA]</scope>
    <source>
        <strain evidence="3 4">16K309</strain>
    </source>
</reference>
<accession>A0A4R4UYX0</accession>
<gene>
    <name evidence="3" type="ORF">E1181_31115</name>
</gene>
<dbReference type="InterPro" id="IPR050900">
    <property type="entry name" value="Transposase_IS3/IS150/IS904"/>
</dbReference>